<dbReference type="Proteomes" id="UP001327560">
    <property type="component" value="Chromosome 9"/>
</dbReference>
<dbReference type="PANTHER" id="PTHR36810:SF1">
    <property type="entry name" value="OS05G0232200 PROTEIN"/>
    <property type="match status" value="1"/>
</dbReference>
<gene>
    <name evidence="2" type="ORF">Cni_G29215</name>
</gene>
<accession>A0AAQ3L4Y3</accession>
<dbReference type="PANTHER" id="PTHR36810">
    <property type="entry name" value="BNACNNG47150D PROTEIN"/>
    <property type="match status" value="1"/>
</dbReference>
<feature type="region of interest" description="Disordered" evidence="1">
    <location>
        <begin position="268"/>
        <end position="325"/>
    </location>
</feature>
<feature type="compositionally biased region" description="Basic and acidic residues" evidence="1">
    <location>
        <begin position="309"/>
        <end position="319"/>
    </location>
</feature>
<organism evidence="2 3">
    <name type="scientific">Canna indica</name>
    <name type="common">Indian-shot</name>
    <dbReference type="NCBI Taxonomy" id="4628"/>
    <lineage>
        <taxon>Eukaryota</taxon>
        <taxon>Viridiplantae</taxon>
        <taxon>Streptophyta</taxon>
        <taxon>Embryophyta</taxon>
        <taxon>Tracheophyta</taxon>
        <taxon>Spermatophyta</taxon>
        <taxon>Magnoliopsida</taxon>
        <taxon>Liliopsida</taxon>
        <taxon>Zingiberales</taxon>
        <taxon>Cannaceae</taxon>
        <taxon>Canna</taxon>
    </lineage>
</organism>
<name>A0AAQ3L4Y3_9LILI</name>
<evidence type="ECO:0000313" key="2">
    <source>
        <dbReference type="EMBL" id="WOL20410.1"/>
    </source>
</evidence>
<dbReference type="AlphaFoldDB" id="A0AAQ3L4Y3"/>
<evidence type="ECO:0000313" key="3">
    <source>
        <dbReference type="Proteomes" id="UP001327560"/>
    </source>
</evidence>
<evidence type="ECO:0000256" key="1">
    <source>
        <dbReference type="SAM" id="MobiDB-lite"/>
    </source>
</evidence>
<keyword evidence="3" id="KW-1185">Reference proteome</keyword>
<proteinExistence type="predicted"/>
<feature type="region of interest" description="Disordered" evidence="1">
    <location>
        <begin position="225"/>
        <end position="248"/>
    </location>
</feature>
<feature type="compositionally biased region" description="Polar residues" evidence="1">
    <location>
        <begin position="232"/>
        <end position="241"/>
    </location>
</feature>
<protein>
    <submittedName>
        <fullName evidence="2">Uncharacterized protein</fullName>
    </submittedName>
</protein>
<reference evidence="2 3" key="1">
    <citation type="submission" date="2023-10" db="EMBL/GenBank/DDBJ databases">
        <title>Chromosome-scale genome assembly provides insights into flower coloration mechanisms of Canna indica.</title>
        <authorList>
            <person name="Li C."/>
        </authorList>
    </citation>
    <scope>NUCLEOTIDE SEQUENCE [LARGE SCALE GENOMIC DNA]</scope>
    <source>
        <tissue evidence="2">Flower</tissue>
    </source>
</reference>
<feature type="compositionally biased region" description="Polar residues" evidence="1">
    <location>
        <begin position="10"/>
        <end position="24"/>
    </location>
</feature>
<sequence>MQRGGGPLSFSPSATPTNAHLPYPSTTHSQTGLFAALSCAIDTSPLPLGFPHSRFLTAAMPGTIQISVLEFVEPPPSALLTHTDDKASFFLSLKVTTGKREYQTMGKRELSFPVVSLRDNLVVMVYGSDGNLVSQTAEFKTISVVEKGTLDGSFSLEGGGIVHLRLQFILSEEERLRVHELRNSKLKRNDGDLLKEELQNFSGNKFRDTLPTYIAKFKIQGSEISQSKHADQVNTQSSVQNADKHSQDSLDNEILKLSEIVKGKGKIISPTGSFQERDSALQESSDVQREHATSIKSENAMEETIPSSKPEDRRSERNSFARSTRKNVRTMISAFEITPSQGPENIVGSSASLVSKNQTEGSLKRISSEESIEKKLFRQNMAKSFSAGTLFDTNPQNNSKLPTPYLARKQEGKQQSYHATNTAAMVNKSKFLDQKVKNIGPEHIGVKKVPKYSSLATNNSKENSELRVSSAPQEPFGAANVREQKDKSPLEFKKIHNFGRIASSQNYDEMQLSRIEEKLNARCVGRGPTIEQKPRMDKEDSCYITNDQNIGSAVNLAHKHESHHEAAGFLGGTKQSRSMTSEPLSADEPCSTGTHQQVFYCGFCRGHSKEQLCSWNLFESTELLYSQTEEYVFDTLCIWVPRHLCVTTGSKQLRNLLGSCRKCLQSLTTEKKFTLETNEKEKIFSDSSVTLTKSEISSHSPGQTDDEDILGSSSLKGKLIDQGVRIIIVIVACGTLLLSTR</sequence>
<feature type="region of interest" description="Disordered" evidence="1">
    <location>
        <begin position="1"/>
        <end position="24"/>
    </location>
</feature>
<feature type="compositionally biased region" description="Basic and acidic residues" evidence="1">
    <location>
        <begin position="275"/>
        <end position="293"/>
    </location>
</feature>
<dbReference type="EMBL" id="CP136898">
    <property type="protein sequence ID" value="WOL20410.1"/>
    <property type="molecule type" value="Genomic_DNA"/>
</dbReference>